<reference evidence="1 2" key="1">
    <citation type="submission" date="2021-06" db="EMBL/GenBank/DDBJ databases">
        <title>Genome sequence of Babesia caballi.</title>
        <authorList>
            <person name="Yamagishi J."/>
            <person name="Kidaka T."/>
            <person name="Ochi A."/>
        </authorList>
    </citation>
    <scope>NUCLEOTIDE SEQUENCE [LARGE SCALE GENOMIC DNA]</scope>
    <source>
        <strain evidence="1">USDA-D6B2</strain>
    </source>
</reference>
<dbReference type="RefSeq" id="XP_067718479.1">
    <property type="nucleotide sequence ID" value="XM_067862378.1"/>
</dbReference>
<gene>
    <name evidence="1" type="ORF">BcabD6B2_58460</name>
</gene>
<evidence type="ECO:0000313" key="1">
    <source>
        <dbReference type="EMBL" id="GIX66410.1"/>
    </source>
</evidence>
<accession>A0AAV4M3I4</accession>
<protein>
    <submittedName>
        <fullName evidence="1">2-succinyl-5-enolpyruvyl-6-hydroxy-3-cyclohexene-1-carboxylic-acid synthase</fullName>
    </submittedName>
</protein>
<dbReference type="AlphaFoldDB" id="A0AAV4M3I4"/>
<sequence length="126" mass="13782">MGNGRVKPSWKTRKPVEVLRQCNHPKDVLRCGAQRNAGRDVQLGLDGVAVVRKANEKPRTESIPPSYAVTDSAMDERLGVLGRSTALDEAREACVHISTPLGSKVLGERCDVGVQRLSGWPRRHCA</sequence>
<proteinExistence type="predicted"/>
<dbReference type="EMBL" id="BPLF01000006">
    <property type="protein sequence ID" value="GIX66410.1"/>
    <property type="molecule type" value="Genomic_DNA"/>
</dbReference>
<evidence type="ECO:0000313" key="2">
    <source>
        <dbReference type="Proteomes" id="UP001497744"/>
    </source>
</evidence>
<name>A0AAV4M3I4_BABCB</name>
<comment type="caution">
    <text evidence="1">The sequence shown here is derived from an EMBL/GenBank/DDBJ whole genome shotgun (WGS) entry which is preliminary data.</text>
</comment>
<organism evidence="1 2">
    <name type="scientific">Babesia caballi</name>
    <dbReference type="NCBI Taxonomy" id="5871"/>
    <lineage>
        <taxon>Eukaryota</taxon>
        <taxon>Sar</taxon>
        <taxon>Alveolata</taxon>
        <taxon>Apicomplexa</taxon>
        <taxon>Aconoidasida</taxon>
        <taxon>Piroplasmida</taxon>
        <taxon>Babesiidae</taxon>
        <taxon>Babesia</taxon>
    </lineage>
</organism>
<dbReference type="Proteomes" id="UP001497744">
    <property type="component" value="Unassembled WGS sequence"/>
</dbReference>
<dbReference type="GeneID" id="94197891"/>
<keyword evidence="2" id="KW-1185">Reference proteome</keyword>